<sequence length="509" mass="52517">MDKRAAFTFGAASLIPALWVQYATAGNTTCASGQLDWYTSVVGESPCITYQRLRQICNGDYQVPNFRPNTPGDQCDDQVSQYAVYEYDTQDGDQIGIDAGVGAYQLYQYGCGAGTNRSLPTDIQSGVCNQGIRLDDFLYGGWDDGSWYYVWTKENAERTHAANNNKTFTHCPNDSSPSSTSTSTSTTTTSSNPPSSSSTSTSSVDSPTSTSSTSASTSSTSSSSNTSSSTRNSTSSSMSSTSTGPAGAALITNSGSPDLSSLVTPTATSGNSSSGSRSHTNTGAILGGAIGGVVGGVIIIGGAIIFCCMGRNKKTWLSPTPIPHMTYHDGPAPLGSAAPMATQASLRTSEGPDSLHDVPPMALATTTGATFPSPPASHSGHSHGPSSAALSDDPLRHEDGGPVFGLYRSPSGRLPPAYRSWERGTDSGGSNSGMGSAAGEGPMSGYSEGQSFGAPPSRTELPYYDPPPSSAGMRRPLPSPSPAGFDLSKPPPPPPPLRRLSTMKGLRSA</sequence>
<feature type="compositionally biased region" description="Low complexity" evidence="5">
    <location>
        <begin position="175"/>
        <end position="243"/>
    </location>
</feature>
<keyword evidence="3 6" id="KW-1133">Transmembrane helix</keyword>
<keyword evidence="2 6" id="KW-0812">Transmembrane</keyword>
<name>A0A2G8SN78_9APHY</name>
<dbReference type="STRING" id="1077348.A0A2G8SN78"/>
<evidence type="ECO:0000256" key="1">
    <source>
        <dbReference type="ARBA" id="ARBA00004167"/>
    </source>
</evidence>
<dbReference type="GO" id="GO:0071944">
    <property type="term" value="C:cell periphery"/>
    <property type="evidence" value="ECO:0007669"/>
    <property type="project" value="UniProtKB-ARBA"/>
</dbReference>
<evidence type="ECO:0000313" key="9">
    <source>
        <dbReference type="Proteomes" id="UP000230002"/>
    </source>
</evidence>
<feature type="signal peptide" evidence="7">
    <location>
        <begin position="1"/>
        <end position="25"/>
    </location>
</feature>
<proteinExistence type="predicted"/>
<keyword evidence="9" id="KW-1185">Reference proteome</keyword>
<evidence type="ECO:0000256" key="5">
    <source>
        <dbReference type="SAM" id="MobiDB-lite"/>
    </source>
</evidence>
<comment type="caution">
    <text evidence="8">The sequence shown here is derived from an EMBL/GenBank/DDBJ whole genome shotgun (WGS) entry which is preliminary data.</text>
</comment>
<dbReference type="OrthoDB" id="2757214at2759"/>
<evidence type="ECO:0000313" key="8">
    <source>
        <dbReference type="EMBL" id="PIL35227.1"/>
    </source>
</evidence>
<keyword evidence="7" id="KW-0732">Signal</keyword>
<feature type="transmembrane region" description="Helical" evidence="6">
    <location>
        <begin position="284"/>
        <end position="308"/>
    </location>
</feature>
<feature type="compositionally biased region" description="Low complexity" evidence="5">
    <location>
        <begin position="268"/>
        <end position="279"/>
    </location>
</feature>
<feature type="compositionally biased region" description="Polar residues" evidence="5">
    <location>
        <begin position="164"/>
        <end position="174"/>
    </location>
</feature>
<evidence type="ECO:0000256" key="6">
    <source>
        <dbReference type="SAM" id="Phobius"/>
    </source>
</evidence>
<evidence type="ECO:0000256" key="4">
    <source>
        <dbReference type="ARBA" id="ARBA00023136"/>
    </source>
</evidence>
<accession>A0A2G8SN78</accession>
<dbReference type="Proteomes" id="UP000230002">
    <property type="component" value="Unassembled WGS sequence"/>
</dbReference>
<dbReference type="AlphaFoldDB" id="A0A2G8SN78"/>
<feature type="chain" id="PRO_5013681441" description="Transporter" evidence="7">
    <location>
        <begin position="26"/>
        <end position="509"/>
    </location>
</feature>
<dbReference type="GO" id="GO:0016020">
    <property type="term" value="C:membrane"/>
    <property type="evidence" value="ECO:0007669"/>
    <property type="project" value="UniProtKB-SubCell"/>
</dbReference>
<comment type="subcellular location">
    <subcellularLocation>
        <location evidence="1">Membrane</location>
        <topology evidence="1">Single-pass membrane protein</topology>
    </subcellularLocation>
</comment>
<dbReference type="PANTHER" id="PTHR15549">
    <property type="entry name" value="PAIRED IMMUNOGLOBULIN-LIKE TYPE 2 RECEPTOR"/>
    <property type="match status" value="1"/>
</dbReference>
<dbReference type="PANTHER" id="PTHR15549:SF26">
    <property type="entry name" value="AXIAL BUDDING PATTERN PROTEIN 2-RELATED"/>
    <property type="match status" value="1"/>
</dbReference>
<evidence type="ECO:0000256" key="7">
    <source>
        <dbReference type="SAM" id="SignalP"/>
    </source>
</evidence>
<evidence type="ECO:0000256" key="2">
    <source>
        <dbReference type="ARBA" id="ARBA00022692"/>
    </source>
</evidence>
<keyword evidence="4 6" id="KW-0472">Membrane</keyword>
<reference evidence="8 9" key="1">
    <citation type="journal article" date="2015" name="Sci. Rep.">
        <title>Chromosome-level genome map provides insights into diverse defense mechanisms in the medicinal fungus Ganoderma sinense.</title>
        <authorList>
            <person name="Zhu Y."/>
            <person name="Xu J."/>
            <person name="Sun C."/>
            <person name="Zhou S."/>
            <person name="Xu H."/>
            <person name="Nelson D.R."/>
            <person name="Qian J."/>
            <person name="Song J."/>
            <person name="Luo H."/>
            <person name="Xiang L."/>
            <person name="Li Y."/>
            <person name="Xu Z."/>
            <person name="Ji A."/>
            <person name="Wang L."/>
            <person name="Lu S."/>
            <person name="Hayward A."/>
            <person name="Sun W."/>
            <person name="Li X."/>
            <person name="Schwartz D.C."/>
            <person name="Wang Y."/>
            <person name="Chen S."/>
        </authorList>
    </citation>
    <scope>NUCLEOTIDE SEQUENCE [LARGE SCALE GENOMIC DNA]</scope>
    <source>
        <strain evidence="8 9">ZZ0214-1</strain>
    </source>
</reference>
<dbReference type="EMBL" id="AYKW01000004">
    <property type="protein sequence ID" value="PIL35227.1"/>
    <property type="molecule type" value="Genomic_DNA"/>
</dbReference>
<evidence type="ECO:0008006" key="10">
    <source>
        <dbReference type="Google" id="ProtNLM"/>
    </source>
</evidence>
<evidence type="ECO:0000256" key="3">
    <source>
        <dbReference type="ARBA" id="ARBA00022989"/>
    </source>
</evidence>
<feature type="region of interest" description="Disordered" evidence="5">
    <location>
        <begin position="164"/>
        <end position="279"/>
    </location>
</feature>
<gene>
    <name evidence="8" type="ORF">GSI_03017</name>
</gene>
<dbReference type="InterPro" id="IPR051694">
    <property type="entry name" value="Immunoregulatory_rcpt-like"/>
</dbReference>
<feature type="region of interest" description="Disordered" evidence="5">
    <location>
        <begin position="333"/>
        <end position="509"/>
    </location>
</feature>
<feature type="compositionally biased region" description="Polar residues" evidence="5">
    <location>
        <begin position="251"/>
        <end position="267"/>
    </location>
</feature>
<organism evidence="8 9">
    <name type="scientific">Ganoderma sinense ZZ0214-1</name>
    <dbReference type="NCBI Taxonomy" id="1077348"/>
    <lineage>
        <taxon>Eukaryota</taxon>
        <taxon>Fungi</taxon>
        <taxon>Dikarya</taxon>
        <taxon>Basidiomycota</taxon>
        <taxon>Agaricomycotina</taxon>
        <taxon>Agaricomycetes</taxon>
        <taxon>Polyporales</taxon>
        <taxon>Polyporaceae</taxon>
        <taxon>Ganoderma</taxon>
    </lineage>
</organism>
<protein>
    <recommendedName>
        <fullName evidence="10">Transporter</fullName>
    </recommendedName>
</protein>
<feature type="compositionally biased region" description="Low complexity" evidence="5">
    <location>
        <begin position="376"/>
        <end position="389"/>
    </location>
</feature>
<feature type="compositionally biased region" description="Gly residues" evidence="5">
    <location>
        <begin position="426"/>
        <end position="438"/>
    </location>
</feature>